<dbReference type="EMBL" id="UZAI01019790">
    <property type="protein sequence ID" value="VDP47710.1"/>
    <property type="molecule type" value="Genomic_DNA"/>
</dbReference>
<keyword evidence="2" id="KW-1185">Reference proteome</keyword>
<evidence type="ECO:0000313" key="1">
    <source>
        <dbReference type="EMBL" id="VDP47710.1"/>
    </source>
</evidence>
<protein>
    <submittedName>
        <fullName evidence="1">Uncharacterized protein</fullName>
    </submittedName>
</protein>
<gene>
    <name evidence="1" type="ORF">SMRZ_LOCUS23550</name>
</gene>
<sequence length="199" mass="22886">MVFEGSQQDTLDLCFVLFGTCQQEKILYHTPNLCMKHRPLKHIVKHQFLTDIMNEIDNPNGNIIFNCHHLRDRFHYNITLTNVIITYIATNNNNHNNNNNNKIIIIIAQQQLLLLILAILLPIRLLLLLQLLLLLATIKIQTTTATTTTTITTKTTTTLTTNTTTTTDLEYADDIVLFDEDAGFFMPRFSSFQIYFTVL</sequence>
<reference evidence="1 2" key="1">
    <citation type="submission" date="2018-11" db="EMBL/GenBank/DDBJ databases">
        <authorList>
            <consortium name="Pathogen Informatics"/>
        </authorList>
    </citation>
    <scope>NUCLEOTIDE SEQUENCE [LARGE SCALE GENOMIC DNA]</scope>
    <source>
        <strain evidence="1 2">Zambia</strain>
    </source>
</reference>
<dbReference type="Proteomes" id="UP000277204">
    <property type="component" value="Unassembled WGS sequence"/>
</dbReference>
<name>A0A183N5H5_9TREM</name>
<organism evidence="1 2">
    <name type="scientific">Schistosoma margrebowiei</name>
    <dbReference type="NCBI Taxonomy" id="48269"/>
    <lineage>
        <taxon>Eukaryota</taxon>
        <taxon>Metazoa</taxon>
        <taxon>Spiralia</taxon>
        <taxon>Lophotrochozoa</taxon>
        <taxon>Platyhelminthes</taxon>
        <taxon>Trematoda</taxon>
        <taxon>Digenea</taxon>
        <taxon>Strigeidida</taxon>
        <taxon>Schistosomatoidea</taxon>
        <taxon>Schistosomatidae</taxon>
        <taxon>Schistosoma</taxon>
    </lineage>
</organism>
<proteinExistence type="predicted"/>
<evidence type="ECO:0000313" key="2">
    <source>
        <dbReference type="Proteomes" id="UP000277204"/>
    </source>
</evidence>
<dbReference type="AlphaFoldDB" id="A0A183N5H5"/>
<accession>A0A183N5H5</accession>